<dbReference type="SUPFAM" id="SSF53850">
    <property type="entry name" value="Periplasmic binding protein-like II"/>
    <property type="match status" value="1"/>
</dbReference>
<dbReference type="KEGG" id="rcp:RCAP_rcp00058"/>
<evidence type="ECO:0000256" key="1">
    <source>
        <dbReference type="SAM" id="SignalP"/>
    </source>
</evidence>
<name>D5AVH9_RHOCB</name>
<dbReference type="EMBL" id="CP001313">
    <property type="protein sequence ID" value="ADE87314.1"/>
    <property type="molecule type" value="Genomic_DNA"/>
</dbReference>
<gene>
    <name evidence="2" type="ordered locus">RCAP_rcp00058</name>
</gene>
<dbReference type="AlphaFoldDB" id="D5AVH9"/>
<organism evidence="2 3">
    <name type="scientific">Rhodobacter capsulatus (strain ATCC BAA-309 / NBRC 16581 / SB1003)</name>
    <dbReference type="NCBI Taxonomy" id="272942"/>
    <lineage>
        <taxon>Bacteria</taxon>
        <taxon>Pseudomonadati</taxon>
        <taxon>Pseudomonadota</taxon>
        <taxon>Alphaproteobacteria</taxon>
        <taxon>Rhodobacterales</taxon>
        <taxon>Rhodobacter group</taxon>
        <taxon>Rhodobacter</taxon>
    </lineage>
</organism>
<dbReference type="RefSeq" id="WP_013069285.1">
    <property type="nucleotide sequence ID" value="NC_014035.1"/>
</dbReference>
<dbReference type="Gene3D" id="3.40.190.10">
    <property type="entry name" value="Periplasmic binding protein-like II"/>
    <property type="match status" value="2"/>
</dbReference>
<dbReference type="HOGENOM" id="CLU_062584_2_0_5"/>
<geneLocation type="plasmid" evidence="2 3">
    <name>pRCB133</name>
</geneLocation>
<dbReference type="PANTHER" id="PTHR30024:SF46">
    <property type="entry name" value="ABC TRANSPORTER, SUBSTRATE-BINDING LIPOPROTEIN"/>
    <property type="match status" value="1"/>
</dbReference>
<keyword evidence="2" id="KW-0614">Plasmid</keyword>
<feature type="chain" id="PRO_5003069097" evidence="1">
    <location>
        <begin position="21"/>
        <end position="309"/>
    </location>
</feature>
<evidence type="ECO:0000313" key="3">
    <source>
        <dbReference type="Proteomes" id="UP000002361"/>
    </source>
</evidence>
<dbReference type="Proteomes" id="UP000002361">
    <property type="component" value="Plasmid pRCB133"/>
</dbReference>
<protein>
    <submittedName>
        <fullName evidence="2">Nitrate/sulfonate/bicarbonate ABC transporter, periplasmic nitrate/sulfonate/bicarbonate-binding protein</fullName>
    </submittedName>
</protein>
<reference key="1">
    <citation type="submission" date="2008-12" db="EMBL/GenBank/DDBJ databases">
        <title>Complete genome sequence of Rhodobacter capsulatus SB1003.</title>
        <authorList>
            <person name="Strnad H."/>
            <person name="Lapidus A."/>
            <person name="Vlcek C."/>
            <person name="Ulbrich P."/>
            <person name="Paces J."/>
            <person name="Maltsev N."/>
            <person name="Kumar V."/>
            <person name="Kogan Y."/>
            <person name="Milgram A."/>
            <person name="Rebrekov D."/>
            <person name="Mazur M."/>
            <person name="Cox R."/>
            <person name="Kyrpides N."/>
            <person name="Kolar M."/>
            <person name="Sachova J."/>
            <person name="Ridl J."/>
            <person name="Ivanova N."/>
            <person name="Kapatral V."/>
            <person name="Los T."/>
            <person name="Lykidis A."/>
            <person name="Mikhailova N."/>
            <person name="Reznik G."/>
            <person name="Vasieva O."/>
            <person name="Fonstein M."/>
            <person name="Paces V."/>
            <person name="Haselkorn R."/>
        </authorList>
    </citation>
    <scope>NUCLEOTIDE SEQUENCE</scope>
    <source>
        <strain>SB1003</strain>
    </source>
</reference>
<dbReference type="OrthoDB" id="9814375at2"/>
<proteinExistence type="predicted"/>
<reference evidence="2 3" key="2">
    <citation type="journal article" date="2010" name="J. Bacteriol.">
        <title>Complete genome sequence of the photosynthetic purple nonsulfur bacterium Rhodobacter capsulatus SB 1003.</title>
        <authorList>
            <person name="Strnad H."/>
            <person name="Lapidus A."/>
            <person name="Paces J."/>
            <person name="Ulbrich P."/>
            <person name="Vlcek C."/>
            <person name="Paces V."/>
            <person name="Haselkorn R."/>
        </authorList>
    </citation>
    <scope>NUCLEOTIDE SEQUENCE [LARGE SCALE GENOMIC DNA]</scope>
    <source>
        <strain evidence="3">ATCC BAA-309 / NBRC 16581 / SB1003</strain>
        <plasmid evidence="2 3">pRCB133</plasmid>
    </source>
</reference>
<keyword evidence="3" id="KW-1185">Reference proteome</keyword>
<keyword evidence="1" id="KW-0732">Signal</keyword>
<sequence length="309" mass="31936">MNLLPLFAALLLGLPAPLRAEEVILTGPPIWDSAPLIALAAQQPLAADGITFTFRPWTNPETLRKELASGRPVVAMAPVLMAPLLQARGMKGDLLAASVTGGNLWLIGRGSDLDGPEALSGLKITVPFEGNLPDLMLRRILGTTAWQPLYTGAYPASMQMLLAGKADLALLAEPMASAALAADPTLRRRSDLCPLWQKATGATACPPGGALLASPDLPARGKIVTALETAHSDLAATPGQAHALLAGFFPELSTGPGASAFAGITASLLVMPADAAPLRAFYGEIFDLAPQAIGGTLPGPEFYASGIRK</sequence>
<evidence type="ECO:0000313" key="2">
    <source>
        <dbReference type="EMBL" id="ADE87314.1"/>
    </source>
</evidence>
<feature type="signal peptide" evidence="1">
    <location>
        <begin position="1"/>
        <end position="20"/>
    </location>
</feature>
<accession>D5AVH9</accession>
<dbReference type="GeneID" id="31492369"/>
<dbReference type="PANTHER" id="PTHR30024">
    <property type="entry name" value="ALIPHATIC SULFONATES-BINDING PROTEIN-RELATED"/>
    <property type="match status" value="1"/>
</dbReference>